<evidence type="ECO:0000313" key="3">
    <source>
        <dbReference type="Proteomes" id="UP000053201"/>
    </source>
</evidence>
<dbReference type="Proteomes" id="UP000053201">
    <property type="component" value="Unassembled WGS sequence"/>
</dbReference>
<proteinExistence type="predicted"/>
<feature type="binding site" evidence="1">
    <location>
        <position position="129"/>
    </location>
    <ligand>
        <name>substrate</name>
    </ligand>
</feature>
<gene>
    <name evidence="2" type="ORF">SPPG_03777</name>
</gene>
<dbReference type="VEuPathDB" id="FungiDB:SPPG_03777"/>
<comment type="cofactor">
    <cofactor evidence="1">
        <name>Mg(2+)</name>
        <dbReference type="ChEBI" id="CHEBI:18420"/>
    </cofactor>
</comment>
<keyword evidence="1" id="KW-0479">Metal-binding</keyword>
<dbReference type="InterPro" id="IPR005493">
    <property type="entry name" value="RraA/RraA-like"/>
</dbReference>
<dbReference type="InParanoid" id="A0A0L0HHT9"/>
<organism evidence="2 3">
    <name type="scientific">Spizellomyces punctatus (strain DAOM BR117)</name>
    <dbReference type="NCBI Taxonomy" id="645134"/>
    <lineage>
        <taxon>Eukaryota</taxon>
        <taxon>Fungi</taxon>
        <taxon>Fungi incertae sedis</taxon>
        <taxon>Chytridiomycota</taxon>
        <taxon>Chytridiomycota incertae sedis</taxon>
        <taxon>Chytridiomycetes</taxon>
        <taxon>Spizellomycetales</taxon>
        <taxon>Spizellomycetaceae</taxon>
        <taxon>Spizellomyces</taxon>
    </lineage>
</organism>
<dbReference type="GO" id="GO:0008948">
    <property type="term" value="F:oxaloacetate decarboxylase activity"/>
    <property type="evidence" value="ECO:0007669"/>
    <property type="project" value="TreeGrafter"/>
</dbReference>
<dbReference type="GO" id="GO:0047443">
    <property type="term" value="F:4-hydroxy-4-methyl-2-oxoglutarate aldolase activity"/>
    <property type="evidence" value="ECO:0007669"/>
    <property type="project" value="TreeGrafter"/>
</dbReference>
<accession>A0A0L0HHT9</accession>
<feature type="binding site" evidence="1">
    <location>
        <begin position="107"/>
        <end position="110"/>
    </location>
    <ligand>
        <name>substrate</name>
    </ligand>
</feature>
<dbReference type="eggNOG" id="ENOG502RZ5Y">
    <property type="taxonomic scope" value="Eukaryota"/>
</dbReference>
<dbReference type="CDD" id="cd16841">
    <property type="entry name" value="RraA_family"/>
    <property type="match status" value="1"/>
</dbReference>
<feature type="binding site" evidence="1">
    <location>
        <position position="130"/>
    </location>
    <ligand>
        <name>Mg(2+)</name>
        <dbReference type="ChEBI" id="CHEBI:18420"/>
    </ligand>
</feature>
<dbReference type="AlphaFoldDB" id="A0A0L0HHT9"/>
<dbReference type="GeneID" id="27687267"/>
<reference evidence="2 3" key="1">
    <citation type="submission" date="2009-08" db="EMBL/GenBank/DDBJ databases">
        <title>The Genome Sequence of Spizellomyces punctatus strain DAOM BR117.</title>
        <authorList>
            <consortium name="The Broad Institute Genome Sequencing Platform"/>
            <person name="Russ C."/>
            <person name="Cuomo C."/>
            <person name="Shea T."/>
            <person name="Young S.K."/>
            <person name="Zeng Q."/>
            <person name="Koehrsen M."/>
            <person name="Haas B."/>
            <person name="Borodovsky M."/>
            <person name="Guigo R."/>
            <person name="Alvarado L."/>
            <person name="Berlin A."/>
            <person name="Bochicchio J."/>
            <person name="Borenstein D."/>
            <person name="Chapman S."/>
            <person name="Chen Z."/>
            <person name="Engels R."/>
            <person name="Freedman E."/>
            <person name="Gellesch M."/>
            <person name="Goldberg J."/>
            <person name="Griggs A."/>
            <person name="Gujja S."/>
            <person name="Heiman D."/>
            <person name="Hepburn T."/>
            <person name="Howarth C."/>
            <person name="Jen D."/>
            <person name="Larson L."/>
            <person name="Lewis B."/>
            <person name="Mehta T."/>
            <person name="Park D."/>
            <person name="Pearson M."/>
            <person name="Roberts A."/>
            <person name="Saif S."/>
            <person name="Shenoy N."/>
            <person name="Sisk P."/>
            <person name="Stolte C."/>
            <person name="Sykes S."/>
            <person name="Thomson T."/>
            <person name="Walk T."/>
            <person name="White J."/>
            <person name="Yandava C."/>
            <person name="Burger G."/>
            <person name="Gray M.W."/>
            <person name="Holland P.W.H."/>
            <person name="King N."/>
            <person name="Lang F.B.F."/>
            <person name="Roger A.J."/>
            <person name="Ruiz-Trillo I."/>
            <person name="Lander E."/>
            <person name="Nusbaum C."/>
        </authorList>
    </citation>
    <scope>NUCLEOTIDE SEQUENCE [LARGE SCALE GENOMIC DNA]</scope>
    <source>
        <strain evidence="2 3">DAOM BR117</strain>
    </source>
</reference>
<evidence type="ECO:0008006" key="4">
    <source>
        <dbReference type="Google" id="ProtNLM"/>
    </source>
</evidence>
<dbReference type="STRING" id="645134.A0A0L0HHT9"/>
<sequence length="239" mass="25245">MSATAISTARAASLLREFGSCELADALTKLSIPAHIPNVVLRSPDPSSSSFSSTRICGPAHTVEFVPATDTVSPRLPSSIPHHVDVAPKDSVIVIKAPLTTPNAVWGGLMSARASQLGCVGVVVEGRIRDLREHWGLNFPVFSSGTSTLGASPYVRVTSVGEPITLGTECGWPVVVRNGDMIVADIDGVVRVPLDRVEEVVQVAQKGVETDAKCMKDLLNGRSIVDAFAEHRGKKKATS</sequence>
<dbReference type="GO" id="GO:0046872">
    <property type="term" value="F:metal ion binding"/>
    <property type="evidence" value="ECO:0007669"/>
    <property type="project" value="UniProtKB-KW"/>
</dbReference>
<keyword evidence="1" id="KW-0460">Magnesium</keyword>
<dbReference type="PANTHER" id="PTHR33254:SF4">
    <property type="entry name" value="4-HYDROXY-4-METHYL-2-OXOGLUTARATE ALDOLASE 3-RELATED"/>
    <property type="match status" value="1"/>
</dbReference>
<dbReference type="OMA" id="MTAYEDF"/>
<evidence type="ECO:0000256" key="1">
    <source>
        <dbReference type="PIRSR" id="PIRSR605493-1"/>
    </source>
</evidence>
<dbReference type="Pfam" id="PF03737">
    <property type="entry name" value="RraA-like"/>
    <property type="match status" value="1"/>
</dbReference>
<evidence type="ECO:0000313" key="2">
    <source>
        <dbReference type="EMBL" id="KND00652.1"/>
    </source>
</evidence>
<dbReference type="EMBL" id="KQ257455">
    <property type="protein sequence ID" value="KND00652.1"/>
    <property type="molecule type" value="Genomic_DNA"/>
</dbReference>
<dbReference type="InterPro" id="IPR036704">
    <property type="entry name" value="RraA/RraA-like_sf"/>
</dbReference>
<dbReference type="OrthoDB" id="1476984at2759"/>
<dbReference type="RefSeq" id="XP_016608691.1">
    <property type="nucleotide sequence ID" value="XM_016752026.1"/>
</dbReference>
<dbReference type="PANTHER" id="PTHR33254">
    <property type="entry name" value="4-HYDROXY-4-METHYL-2-OXOGLUTARATE ALDOLASE 3-RELATED"/>
    <property type="match status" value="1"/>
</dbReference>
<name>A0A0L0HHT9_SPIPD</name>
<dbReference type="Gene3D" id="3.50.30.40">
    <property type="entry name" value="Ribonuclease E inhibitor RraA/RraA-like"/>
    <property type="match status" value="1"/>
</dbReference>
<dbReference type="SUPFAM" id="SSF89562">
    <property type="entry name" value="RraA-like"/>
    <property type="match status" value="1"/>
</dbReference>
<keyword evidence="3" id="KW-1185">Reference proteome</keyword>
<protein>
    <recommendedName>
        <fullName evidence="4">RraA-like protein</fullName>
    </recommendedName>
</protein>